<feature type="compositionally biased region" description="Polar residues" evidence="1">
    <location>
        <begin position="289"/>
        <end position="309"/>
    </location>
</feature>
<proteinExistence type="predicted"/>
<keyword evidence="3" id="KW-1185">Reference proteome</keyword>
<feature type="region of interest" description="Disordered" evidence="1">
    <location>
        <begin position="282"/>
        <end position="319"/>
    </location>
</feature>
<evidence type="ECO:0000313" key="3">
    <source>
        <dbReference type="Proteomes" id="UP000296049"/>
    </source>
</evidence>
<accession>R0JYP6</accession>
<dbReference type="EMBL" id="KB742966">
    <property type="protein sequence ID" value="EOB02432.1"/>
    <property type="molecule type" value="Genomic_DNA"/>
</dbReference>
<organism evidence="2 3">
    <name type="scientific">Anas platyrhynchos</name>
    <name type="common">Mallard</name>
    <name type="synonym">Anas boschas</name>
    <dbReference type="NCBI Taxonomy" id="8839"/>
    <lineage>
        <taxon>Eukaryota</taxon>
        <taxon>Metazoa</taxon>
        <taxon>Chordata</taxon>
        <taxon>Craniata</taxon>
        <taxon>Vertebrata</taxon>
        <taxon>Euteleostomi</taxon>
        <taxon>Archelosauria</taxon>
        <taxon>Archosauria</taxon>
        <taxon>Dinosauria</taxon>
        <taxon>Saurischia</taxon>
        <taxon>Theropoda</taxon>
        <taxon>Coelurosauria</taxon>
        <taxon>Aves</taxon>
        <taxon>Neognathae</taxon>
        <taxon>Galloanserae</taxon>
        <taxon>Anseriformes</taxon>
        <taxon>Anatidae</taxon>
        <taxon>Anatinae</taxon>
        <taxon>Anas</taxon>
    </lineage>
</organism>
<protein>
    <submittedName>
        <fullName evidence="2">Uncharacterized protein</fullName>
    </submittedName>
</protein>
<sequence>MQMHSNKPACGGRKAGGDPEMPSGALPPSKWHKAEAQSLVVLYRAEADFKCWIHNADVNRRKQVSLTVIDCKHFESLSIRSNKRESVCAYMLTSYLYDRSQSEARMPTRAHKGDLASPMCLLDAIEKSPTIRAHVSLPESPVCFFVLRFVTRIGTRHLPAVGQSQQTAIKAAQGKRMGIKQQKKSPYKQRKWITTLKRANRKAQQENTKQKMLKSSDIACVSSLMLVGKLPRRNPPPTLFQRRVLKPRYRSTAVPRAAPVGACPSGPCGRVGKGGAVLPAPVGTAAPGQKTQPEVPATSSISATGADTLETTRGEQESCQVQGVIPDTKMPCYGSEARSNVDTRG</sequence>
<evidence type="ECO:0000256" key="1">
    <source>
        <dbReference type="SAM" id="MobiDB-lite"/>
    </source>
</evidence>
<dbReference type="Proteomes" id="UP000296049">
    <property type="component" value="Unassembled WGS sequence"/>
</dbReference>
<name>R0JYP6_ANAPL</name>
<feature type="region of interest" description="Disordered" evidence="1">
    <location>
        <begin position="1"/>
        <end position="29"/>
    </location>
</feature>
<gene>
    <name evidence="2" type="ORF">Anapl_06240</name>
</gene>
<dbReference type="AlphaFoldDB" id="R0JYP6"/>
<evidence type="ECO:0000313" key="2">
    <source>
        <dbReference type="EMBL" id="EOB02432.1"/>
    </source>
</evidence>
<reference evidence="3" key="1">
    <citation type="journal article" date="2013" name="Nat. Genet.">
        <title>The duck genome and transcriptome provide insight into an avian influenza virus reservoir species.</title>
        <authorList>
            <person name="Huang Y."/>
            <person name="Li Y."/>
            <person name="Burt D.W."/>
            <person name="Chen H."/>
            <person name="Zhang Y."/>
            <person name="Qian W."/>
            <person name="Kim H."/>
            <person name="Gan S."/>
            <person name="Zhao Y."/>
            <person name="Li J."/>
            <person name="Yi K."/>
            <person name="Feng H."/>
            <person name="Zhu P."/>
            <person name="Li B."/>
            <person name="Liu Q."/>
            <person name="Fairley S."/>
            <person name="Magor K.E."/>
            <person name="Du Z."/>
            <person name="Hu X."/>
            <person name="Goodman L."/>
            <person name="Tafer H."/>
            <person name="Vignal A."/>
            <person name="Lee T."/>
            <person name="Kim K.W."/>
            <person name="Sheng Z."/>
            <person name="An Y."/>
            <person name="Searle S."/>
            <person name="Herrero J."/>
            <person name="Groenen M.A."/>
            <person name="Crooijmans R.P."/>
            <person name="Faraut T."/>
            <person name="Cai Q."/>
            <person name="Webster R.G."/>
            <person name="Aldridge J.R."/>
            <person name="Warren W.C."/>
            <person name="Bartschat S."/>
            <person name="Kehr S."/>
            <person name="Marz M."/>
            <person name="Stadler P.F."/>
            <person name="Smith J."/>
            <person name="Kraus R.H."/>
            <person name="Zhao Y."/>
            <person name="Ren L."/>
            <person name="Fei J."/>
            <person name="Morisson M."/>
            <person name="Kaiser P."/>
            <person name="Griffin D.K."/>
            <person name="Rao M."/>
            <person name="Pitel F."/>
            <person name="Wang J."/>
            <person name="Li N."/>
        </authorList>
    </citation>
    <scope>NUCLEOTIDE SEQUENCE [LARGE SCALE GENOMIC DNA]</scope>
</reference>